<dbReference type="AlphaFoldDB" id="A0A515EK59"/>
<dbReference type="FunFam" id="1.10.287.950:FF:000001">
    <property type="entry name" value="Methyl-accepting chemotaxis sensory transducer"/>
    <property type="match status" value="1"/>
</dbReference>
<keyword evidence="7" id="KW-0812">Transmembrane</keyword>
<keyword evidence="11" id="KW-1185">Reference proteome</keyword>
<organism evidence="10 11">
    <name type="scientific">Rhodoferax aquaticus</name>
    <dbReference type="NCBI Taxonomy" id="2527691"/>
    <lineage>
        <taxon>Bacteria</taxon>
        <taxon>Pseudomonadati</taxon>
        <taxon>Pseudomonadota</taxon>
        <taxon>Betaproteobacteria</taxon>
        <taxon>Burkholderiales</taxon>
        <taxon>Comamonadaceae</taxon>
        <taxon>Rhodoferax</taxon>
    </lineage>
</organism>
<feature type="domain" description="HAMP" evidence="9">
    <location>
        <begin position="255"/>
        <end position="312"/>
    </location>
</feature>
<feature type="coiled-coil region" evidence="5">
    <location>
        <begin position="772"/>
        <end position="799"/>
    </location>
</feature>
<protein>
    <submittedName>
        <fullName evidence="10">Diguanylate cyclase</fullName>
    </submittedName>
</protein>
<dbReference type="GO" id="GO:0004888">
    <property type="term" value="F:transmembrane signaling receptor activity"/>
    <property type="evidence" value="ECO:0007669"/>
    <property type="project" value="InterPro"/>
</dbReference>
<dbReference type="Gene3D" id="1.20.120.1530">
    <property type="match status" value="1"/>
</dbReference>
<reference evidence="11" key="2">
    <citation type="journal article" date="2020" name="Int. J. Syst. Evol. Microbiol.">
        <title>Genomic insights into a novel species Rhodoferax aquaticus sp. nov., isolated from freshwater.</title>
        <authorList>
            <person name="Li T."/>
            <person name="Zhuo Y."/>
            <person name="Jin C.Z."/>
            <person name="Wu X."/>
            <person name="Ko S.R."/>
            <person name="Jin F.J."/>
            <person name="Ahn C.Y."/>
            <person name="Oh H.M."/>
            <person name="Lee H.G."/>
            <person name="Jin L."/>
        </authorList>
    </citation>
    <scope>NUCLEOTIDE SEQUENCE [LARGE SCALE GENOMIC DNA]</scope>
    <source>
        <strain evidence="11">Gr-4</strain>
    </source>
</reference>
<dbReference type="CDD" id="cd11386">
    <property type="entry name" value="MCP_signal"/>
    <property type="match status" value="1"/>
</dbReference>
<feature type="region of interest" description="Disordered" evidence="6">
    <location>
        <begin position="818"/>
        <end position="843"/>
    </location>
</feature>
<accession>A0A515EK59</accession>
<dbReference type="InterPro" id="IPR003660">
    <property type="entry name" value="HAMP_dom"/>
</dbReference>
<dbReference type="GO" id="GO:0007165">
    <property type="term" value="P:signal transduction"/>
    <property type="evidence" value="ECO:0007669"/>
    <property type="project" value="UniProtKB-KW"/>
</dbReference>
<dbReference type="SUPFAM" id="SSF58104">
    <property type="entry name" value="Methyl-accepting chemotaxis protein (MCP) signaling domain"/>
    <property type="match status" value="1"/>
</dbReference>
<evidence type="ECO:0000256" key="6">
    <source>
        <dbReference type="SAM" id="MobiDB-lite"/>
    </source>
</evidence>
<evidence type="ECO:0000259" key="8">
    <source>
        <dbReference type="PROSITE" id="PS50111"/>
    </source>
</evidence>
<dbReference type="Pfam" id="PF18575">
    <property type="entry name" value="HAMP_N3"/>
    <property type="match status" value="1"/>
</dbReference>
<dbReference type="PROSITE" id="PS50111">
    <property type="entry name" value="CHEMOTAXIS_TRANSDUC_2"/>
    <property type="match status" value="1"/>
</dbReference>
<feature type="transmembrane region" description="Helical" evidence="7">
    <location>
        <begin position="189"/>
        <end position="207"/>
    </location>
</feature>
<keyword evidence="7" id="KW-0472">Membrane</keyword>
<dbReference type="EMBL" id="CP036282">
    <property type="protein sequence ID" value="QDL53047.1"/>
    <property type="molecule type" value="Genomic_DNA"/>
</dbReference>
<feature type="domain" description="Methyl-accepting transducer" evidence="8">
    <location>
        <begin position="579"/>
        <end position="794"/>
    </location>
</feature>
<evidence type="ECO:0000259" key="9">
    <source>
        <dbReference type="PROSITE" id="PS50885"/>
    </source>
</evidence>
<keyword evidence="5" id="KW-0175">Coiled coil</keyword>
<dbReference type="InterPro" id="IPR004089">
    <property type="entry name" value="MCPsignal_dom"/>
</dbReference>
<evidence type="ECO:0000313" key="11">
    <source>
        <dbReference type="Proteomes" id="UP000317365"/>
    </source>
</evidence>
<reference evidence="11" key="1">
    <citation type="submission" date="2019-02" db="EMBL/GenBank/DDBJ databases">
        <title>Complete genome sequence of Rhodoferax sp. Gr-4.</title>
        <authorList>
            <person name="Jin L."/>
        </authorList>
    </citation>
    <scope>NUCLEOTIDE SEQUENCE [LARGE SCALE GENOMIC DNA]</scope>
    <source>
        <strain evidence="11">Gr-4</strain>
    </source>
</reference>
<proteinExistence type="inferred from homology"/>
<evidence type="ECO:0000256" key="5">
    <source>
        <dbReference type="SAM" id="Coils"/>
    </source>
</evidence>
<dbReference type="PANTHER" id="PTHR43531:SF11">
    <property type="entry name" value="METHYL-ACCEPTING CHEMOTAXIS PROTEIN 3"/>
    <property type="match status" value="1"/>
</dbReference>
<evidence type="ECO:0000256" key="2">
    <source>
        <dbReference type="ARBA" id="ARBA00022500"/>
    </source>
</evidence>
<comment type="similarity">
    <text evidence="3">Belongs to the methyl-accepting chemotaxis (MCP) protein family.</text>
</comment>
<dbReference type="InterPro" id="IPR004090">
    <property type="entry name" value="Chemotax_Me-accpt_rcpt"/>
</dbReference>
<dbReference type="Pfam" id="PF18947">
    <property type="entry name" value="HAMP_2"/>
    <property type="match status" value="1"/>
</dbReference>
<evidence type="ECO:0000256" key="7">
    <source>
        <dbReference type="SAM" id="Phobius"/>
    </source>
</evidence>
<dbReference type="InterPro" id="IPR051310">
    <property type="entry name" value="MCP_chemotaxis"/>
</dbReference>
<dbReference type="KEGG" id="rhg:EXZ61_02065"/>
<dbReference type="Gene3D" id="3.30.450.20">
    <property type="entry name" value="PAS domain"/>
    <property type="match status" value="1"/>
</dbReference>
<keyword evidence="4" id="KW-0807">Transducer</keyword>
<dbReference type="PROSITE" id="PS50885">
    <property type="entry name" value="HAMP"/>
    <property type="match status" value="2"/>
</dbReference>
<dbReference type="SMART" id="SM00283">
    <property type="entry name" value="MA"/>
    <property type="match status" value="1"/>
</dbReference>
<dbReference type="GO" id="GO:0005886">
    <property type="term" value="C:plasma membrane"/>
    <property type="evidence" value="ECO:0007669"/>
    <property type="project" value="TreeGrafter"/>
</dbReference>
<feature type="domain" description="HAMP" evidence="9">
    <location>
        <begin position="522"/>
        <end position="574"/>
    </location>
</feature>
<dbReference type="Gene3D" id="1.10.287.950">
    <property type="entry name" value="Methyl-accepting chemotaxis protein"/>
    <property type="match status" value="1"/>
</dbReference>
<dbReference type="PRINTS" id="PR00260">
    <property type="entry name" value="CHEMTRNSDUCR"/>
</dbReference>
<dbReference type="Proteomes" id="UP000317365">
    <property type="component" value="Chromosome"/>
</dbReference>
<evidence type="ECO:0000256" key="3">
    <source>
        <dbReference type="ARBA" id="ARBA00029447"/>
    </source>
</evidence>
<dbReference type="RefSeq" id="WP_142808542.1">
    <property type="nucleotide sequence ID" value="NZ_CP036282.1"/>
</dbReference>
<dbReference type="PANTHER" id="PTHR43531">
    <property type="entry name" value="PROTEIN ICFG"/>
    <property type="match status" value="1"/>
</dbReference>
<gene>
    <name evidence="10" type="ORF">EXZ61_02065</name>
</gene>
<sequence length="856" mass="91609">MKAMRLKTRLYATVLGGLGILLMVGGMGVVNTLKQADYSEQAATVTRAVRAQMQSDMMHDAIRGDVLNALRFSATSSTDATERRAIAAELDEHIKEFEGQLKELETLGFADVNVQLSTLTKEVQSYSASARGIVTAALDKPKAGQDAWPKFSQEFSQLEDSMGKFGDSIEAMAKRVHEESSDYGHQGLGWMWGLIALGCFILLLAGYKLVDSVFRQLGGDPQDALLAAQAVTAGDFTTAIPVQAGDHVSLLASMRALSQRVSTVIARIQQLADAQHEGKLDARIDTSDLPGEFAVLGNKINALTLAQVAELQEITGLVNAYSKGDFSTQLAPQPGDKAQFNQQMDAVRDSLANSVREAAENLRIRNALDNSSTQVMIANAADEIIYVNQSLSKMMLHRESILRQSLPQFDARKLVGQSMDVFHTNPSHQRTLLASFTETHRTQIAIEGLTFQLSISPIFKERGERVGTVVEWLDRTVEVATEREVGDIVQGASRGDFTQRLDLLGKTGFFANLCAGMNTLLTTSEQGLSEVATVLTAFAQGDLTQRMNGDYEGLFGKVQSSANATAQNLARVMQEVQSTAASLTGAAEQVNATAQSLSHAANQQAGSVEQVTTSIDSMTTSINQNSDNAKVTDCMAAKTSKEALDGGEAVNLTVKAMRQIATKIGIIDDIAYQTNLLALNAAIEAARAGEHGKGFAVVAAEVRKLAERSQEAAKEIGDLASNSVSTAERAGTLLDQIVPSIQKTSELVQEIAAASTEQSDSVVQIGDAMGQLSKATQKNAAASEELAATSEELSSQAQQLQHSIKFFTIAAIARPVAHQPAGSAQERRQAAPRLGGISPVQTAPVRGASRTNFKLY</sequence>
<evidence type="ECO:0000256" key="4">
    <source>
        <dbReference type="PROSITE-ProRule" id="PRU00284"/>
    </source>
</evidence>
<dbReference type="Pfam" id="PF00015">
    <property type="entry name" value="MCPsignal"/>
    <property type="match status" value="1"/>
</dbReference>
<keyword evidence="7" id="KW-1133">Transmembrane helix</keyword>
<dbReference type="FunFam" id="3.30.450.20:FF:000075">
    <property type="entry name" value="Methyl-accepting chemotaxis protein"/>
    <property type="match status" value="1"/>
</dbReference>
<evidence type="ECO:0000313" key="10">
    <source>
        <dbReference type="EMBL" id="QDL53047.1"/>
    </source>
</evidence>
<evidence type="ECO:0000256" key="1">
    <source>
        <dbReference type="ARBA" id="ARBA00004370"/>
    </source>
</evidence>
<comment type="subcellular location">
    <subcellularLocation>
        <location evidence="1">Membrane</location>
    </subcellularLocation>
</comment>
<name>A0A515EK59_9BURK</name>
<keyword evidence="2" id="KW-0145">Chemotaxis</keyword>
<dbReference type="InterPro" id="IPR041395">
    <property type="entry name" value="McpB_HAMP_3rd"/>
</dbReference>
<dbReference type="GO" id="GO:0006935">
    <property type="term" value="P:chemotaxis"/>
    <property type="evidence" value="ECO:0007669"/>
    <property type="project" value="UniProtKB-KW"/>
</dbReference>